<name>A0AA37SUZ1_9BACT</name>
<dbReference type="RefSeq" id="WP_235294943.1">
    <property type="nucleotide sequence ID" value="NZ_BSOH01000037.1"/>
</dbReference>
<evidence type="ECO:0000256" key="3">
    <source>
        <dbReference type="ARBA" id="ARBA00022452"/>
    </source>
</evidence>
<keyword evidence="9" id="KW-0675">Receptor</keyword>
<dbReference type="InterPro" id="IPR012910">
    <property type="entry name" value="Plug_dom"/>
</dbReference>
<dbReference type="EMBL" id="BSOH01000037">
    <property type="protein sequence ID" value="GLR20104.1"/>
    <property type="molecule type" value="Genomic_DNA"/>
</dbReference>
<dbReference type="PANTHER" id="PTHR30069:SF29">
    <property type="entry name" value="HEMOGLOBIN AND HEMOGLOBIN-HAPTOGLOBIN-BINDING PROTEIN 1-RELATED"/>
    <property type="match status" value="1"/>
</dbReference>
<keyword evidence="3" id="KW-1134">Transmembrane beta strand</keyword>
<evidence type="ECO:0000256" key="6">
    <source>
        <dbReference type="ARBA" id="ARBA00023136"/>
    </source>
</evidence>
<dbReference type="InterPro" id="IPR037066">
    <property type="entry name" value="Plug_dom_sf"/>
</dbReference>
<protein>
    <submittedName>
        <fullName evidence="9">TonB-dependent receptor</fullName>
    </submittedName>
</protein>
<dbReference type="SMART" id="SM00965">
    <property type="entry name" value="STN"/>
    <property type="match status" value="1"/>
</dbReference>
<feature type="domain" description="Secretin/TonB short N-terminal" evidence="8">
    <location>
        <begin position="51"/>
        <end position="102"/>
    </location>
</feature>
<sequence length="881" mass="99150">MHKKILLILIVFGLPILAFGQNDVFAKNITYSCFKKPLSAVLVDLSTATDINIAFDPSVISEEYIISINIQKESLADVLSVILADTNLEYEMLGGQIIITANPLKDKVGKFIFSGYIEDAVSRERLAYANVYSMKLNVGVSANEYGYFSFTAKDSIVNLRFTYLGYEAFTATLSYEKKNHVISMTPNILLNEIIIEDTRLVKKENIQEVNTFPLHILNNMTALGGDPDVIRLAGMQAGVSTGADGLGGINVRGGSIDQNLILMDGVPVYNTGHTLGMFSVFNTSMVKSAKLYKDAFPAKYGGRLSSVLDVRTKEGNLKKFAGDVSLGTISAKFVLEGPIKKDRSSFIISGRRSMIDPWIKSFSRSFKNAAQNDGQVSYSFYDLNAKLTFRVGKSSTFYLSYYEGKDVFGDETISESREDSLDIIDNYENAWNWGNRIGSARLSTKIGKKLFMNSTAYYSQFSFDAFKNEQSRSTIDLEPNTLKYDGSLFQSKITDIGYRLDFNLNANNYHQLQFGLDLVRHQFDPGLAVVNESDSIVFDDEVLRRADLKEYLDPTTESGLEGNLYFEDKIKATDNIDVVLGARASFIRSRKKNYISFLPSVIINSELSEDFLLRLTYSRSNQFLHLLTTSGLGLPTDVWLPTTDELQPERAWQYSASILSRFTEFGHLEIGGFYKNLSQILTLREGPVLDINSGTNWESDIPTGSGLSYGIETTLVKNVGKFKGSASYTWSKATRLFDEVNNGNPYYFRYDRRHMVNTSASYRINSNIEIAMNGLYLTGNPVTVPSQFLPVGPDSPDFISVYTEKNNIRLSDYKRIDVSVNIFNKYAWGRQKLTIGVYNLFNWQNPLFYYVRRNKDNITQPERKQISILPLLPSLSYSLTF</sequence>
<dbReference type="Gene3D" id="2.40.170.20">
    <property type="entry name" value="TonB-dependent receptor, beta-barrel domain"/>
    <property type="match status" value="1"/>
</dbReference>
<evidence type="ECO:0000313" key="10">
    <source>
        <dbReference type="Proteomes" id="UP001156666"/>
    </source>
</evidence>
<dbReference type="GO" id="GO:0015344">
    <property type="term" value="F:siderophore uptake transmembrane transporter activity"/>
    <property type="evidence" value="ECO:0007669"/>
    <property type="project" value="TreeGrafter"/>
</dbReference>
<dbReference type="InterPro" id="IPR011662">
    <property type="entry name" value="Secretin/TonB_short_N"/>
</dbReference>
<dbReference type="Pfam" id="PF07660">
    <property type="entry name" value="STN"/>
    <property type="match status" value="1"/>
</dbReference>
<reference evidence="9" key="2">
    <citation type="submission" date="2023-01" db="EMBL/GenBank/DDBJ databases">
        <title>Draft genome sequence of Portibacter lacus strain NBRC 108769.</title>
        <authorList>
            <person name="Sun Q."/>
            <person name="Mori K."/>
        </authorList>
    </citation>
    <scope>NUCLEOTIDE SEQUENCE</scope>
    <source>
        <strain evidence="9">NBRC 108769</strain>
    </source>
</reference>
<evidence type="ECO:0000256" key="1">
    <source>
        <dbReference type="ARBA" id="ARBA00004571"/>
    </source>
</evidence>
<evidence type="ECO:0000256" key="5">
    <source>
        <dbReference type="ARBA" id="ARBA00022729"/>
    </source>
</evidence>
<keyword evidence="5" id="KW-0732">Signal</keyword>
<dbReference type="InterPro" id="IPR008969">
    <property type="entry name" value="CarboxyPept-like_regulatory"/>
</dbReference>
<dbReference type="Gene3D" id="2.170.130.10">
    <property type="entry name" value="TonB-dependent receptor, plug domain"/>
    <property type="match status" value="1"/>
</dbReference>
<dbReference type="Pfam" id="PF07715">
    <property type="entry name" value="Plug"/>
    <property type="match status" value="1"/>
</dbReference>
<dbReference type="PANTHER" id="PTHR30069">
    <property type="entry name" value="TONB-DEPENDENT OUTER MEMBRANE RECEPTOR"/>
    <property type="match status" value="1"/>
</dbReference>
<comment type="subcellular location">
    <subcellularLocation>
        <location evidence="1">Cell outer membrane</location>
        <topology evidence="1">Multi-pass membrane protein</topology>
    </subcellularLocation>
</comment>
<evidence type="ECO:0000313" key="9">
    <source>
        <dbReference type="EMBL" id="GLR20104.1"/>
    </source>
</evidence>
<dbReference type="InterPro" id="IPR039426">
    <property type="entry name" value="TonB-dep_rcpt-like"/>
</dbReference>
<dbReference type="GO" id="GO:0044718">
    <property type="term" value="P:siderophore transmembrane transport"/>
    <property type="evidence" value="ECO:0007669"/>
    <property type="project" value="TreeGrafter"/>
</dbReference>
<dbReference type="Proteomes" id="UP001156666">
    <property type="component" value="Unassembled WGS sequence"/>
</dbReference>
<reference evidence="9" key="1">
    <citation type="journal article" date="2014" name="Int. J. Syst. Evol. Microbiol.">
        <title>Complete genome sequence of Corynebacterium casei LMG S-19264T (=DSM 44701T), isolated from a smear-ripened cheese.</title>
        <authorList>
            <consortium name="US DOE Joint Genome Institute (JGI-PGF)"/>
            <person name="Walter F."/>
            <person name="Albersmeier A."/>
            <person name="Kalinowski J."/>
            <person name="Ruckert C."/>
        </authorList>
    </citation>
    <scope>NUCLEOTIDE SEQUENCE</scope>
    <source>
        <strain evidence="9">NBRC 108769</strain>
    </source>
</reference>
<keyword evidence="2" id="KW-0813">Transport</keyword>
<accession>A0AA37SUZ1</accession>
<dbReference type="Pfam" id="PF13715">
    <property type="entry name" value="CarbopepD_reg_2"/>
    <property type="match status" value="1"/>
</dbReference>
<dbReference type="AlphaFoldDB" id="A0AA37SUZ1"/>
<proteinExistence type="predicted"/>
<dbReference type="GO" id="GO:0009279">
    <property type="term" value="C:cell outer membrane"/>
    <property type="evidence" value="ECO:0007669"/>
    <property type="project" value="UniProtKB-SubCell"/>
</dbReference>
<evidence type="ECO:0000259" key="8">
    <source>
        <dbReference type="SMART" id="SM00965"/>
    </source>
</evidence>
<dbReference type="SUPFAM" id="SSF56935">
    <property type="entry name" value="Porins"/>
    <property type="match status" value="1"/>
</dbReference>
<keyword evidence="10" id="KW-1185">Reference proteome</keyword>
<organism evidence="9 10">
    <name type="scientific">Portibacter lacus</name>
    <dbReference type="NCBI Taxonomy" id="1099794"/>
    <lineage>
        <taxon>Bacteria</taxon>
        <taxon>Pseudomonadati</taxon>
        <taxon>Bacteroidota</taxon>
        <taxon>Saprospiria</taxon>
        <taxon>Saprospirales</taxon>
        <taxon>Haliscomenobacteraceae</taxon>
        <taxon>Portibacter</taxon>
    </lineage>
</organism>
<keyword evidence="6" id="KW-0472">Membrane</keyword>
<dbReference type="SUPFAM" id="SSF49464">
    <property type="entry name" value="Carboxypeptidase regulatory domain-like"/>
    <property type="match status" value="1"/>
</dbReference>
<dbReference type="InterPro" id="IPR036942">
    <property type="entry name" value="Beta-barrel_TonB_sf"/>
</dbReference>
<evidence type="ECO:0000256" key="2">
    <source>
        <dbReference type="ARBA" id="ARBA00022448"/>
    </source>
</evidence>
<evidence type="ECO:0000256" key="4">
    <source>
        <dbReference type="ARBA" id="ARBA00022692"/>
    </source>
</evidence>
<evidence type="ECO:0000256" key="7">
    <source>
        <dbReference type="ARBA" id="ARBA00023237"/>
    </source>
</evidence>
<keyword evidence="4" id="KW-0812">Transmembrane</keyword>
<dbReference type="Gene3D" id="3.55.50.30">
    <property type="match status" value="1"/>
</dbReference>
<comment type="caution">
    <text evidence="9">The sequence shown here is derived from an EMBL/GenBank/DDBJ whole genome shotgun (WGS) entry which is preliminary data.</text>
</comment>
<gene>
    <name evidence="9" type="ORF">GCM10007940_47200</name>
</gene>
<keyword evidence="7" id="KW-0998">Cell outer membrane</keyword>